<dbReference type="Pfam" id="PF00825">
    <property type="entry name" value="Ribonuclease_P"/>
    <property type="match status" value="1"/>
</dbReference>
<reference evidence="9 10" key="1">
    <citation type="submission" date="2016-10" db="EMBL/GenBank/DDBJ databases">
        <authorList>
            <person name="de Groot N.N."/>
        </authorList>
    </citation>
    <scope>NUCLEOTIDE SEQUENCE [LARGE SCALE GENOMIC DNA]</scope>
    <source>
        <strain evidence="9 10">DSM 23581</strain>
    </source>
</reference>
<comment type="function">
    <text evidence="1 7">RNaseP catalyzes the removal of the 5'-leader sequence from pre-tRNA to produce the mature 5'-terminus. It can also cleave other RNA substrates such as 4.5S RNA. The protein component plays an auxiliary but essential role in vivo by binding to the 5'-leader sequence and broadening the substrate specificity of the ribozyme.</text>
</comment>
<dbReference type="PROSITE" id="PS00648">
    <property type="entry name" value="RIBONUCLEASE_P"/>
    <property type="match status" value="1"/>
</dbReference>
<dbReference type="PANTHER" id="PTHR33992">
    <property type="entry name" value="RIBONUCLEASE P PROTEIN COMPONENT"/>
    <property type="match status" value="1"/>
</dbReference>
<evidence type="ECO:0000256" key="6">
    <source>
        <dbReference type="ARBA" id="ARBA00022884"/>
    </source>
</evidence>
<keyword evidence="2 7" id="KW-0819">tRNA processing</keyword>
<sequence length="126" mass="14840">MSTQGFPKSEHLKSKKAIDELFLKKHSVKGYPIRLMFHQNEEESHKVGFVVPKRLIRLAVSRNKIKRQLREAYRLQKHHIEKLPPQNMMFVLIGKKPLSFQEIEACVLKCLTKLKVKADEKENHIK</sequence>
<evidence type="ECO:0000256" key="1">
    <source>
        <dbReference type="ARBA" id="ARBA00002663"/>
    </source>
</evidence>
<dbReference type="PANTHER" id="PTHR33992:SF1">
    <property type="entry name" value="RIBONUCLEASE P PROTEIN COMPONENT"/>
    <property type="match status" value="1"/>
</dbReference>
<dbReference type="AlphaFoldDB" id="A0A1H4BG34"/>
<accession>A0A1H4BG34</accession>
<dbReference type="STRING" id="908615.SAMN05421540_10630"/>
<dbReference type="InterPro" id="IPR000100">
    <property type="entry name" value="RNase_P"/>
</dbReference>
<name>A0A1H4BG34_9FLAO</name>
<comment type="catalytic activity">
    <reaction evidence="7">
        <text>Endonucleolytic cleavage of RNA, removing 5'-extranucleotides from tRNA precursor.</text>
        <dbReference type="EC" id="3.1.26.5"/>
    </reaction>
</comment>
<keyword evidence="10" id="KW-1185">Reference proteome</keyword>
<evidence type="ECO:0000256" key="7">
    <source>
        <dbReference type="HAMAP-Rule" id="MF_00227"/>
    </source>
</evidence>
<dbReference type="Gene3D" id="3.30.230.10">
    <property type="match status" value="1"/>
</dbReference>
<evidence type="ECO:0000256" key="8">
    <source>
        <dbReference type="NCBIfam" id="TIGR00188"/>
    </source>
</evidence>
<gene>
    <name evidence="7" type="primary">rnpA</name>
    <name evidence="9" type="ORF">SAMN05421540_10630</name>
</gene>
<evidence type="ECO:0000313" key="10">
    <source>
        <dbReference type="Proteomes" id="UP000198820"/>
    </source>
</evidence>
<dbReference type="InterPro" id="IPR020568">
    <property type="entry name" value="Ribosomal_Su5_D2-typ_SF"/>
</dbReference>
<evidence type="ECO:0000256" key="5">
    <source>
        <dbReference type="ARBA" id="ARBA00022801"/>
    </source>
</evidence>
<dbReference type="EC" id="3.1.26.5" evidence="7 8"/>
<dbReference type="GO" id="GO:0042781">
    <property type="term" value="F:3'-tRNA processing endoribonuclease activity"/>
    <property type="evidence" value="ECO:0007669"/>
    <property type="project" value="TreeGrafter"/>
</dbReference>
<keyword evidence="4 7" id="KW-0255">Endonuclease</keyword>
<comment type="similarity">
    <text evidence="7">Belongs to the RnpA family.</text>
</comment>
<dbReference type="GO" id="GO:0030677">
    <property type="term" value="C:ribonuclease P complex"/>
    <property type="evidence" value="ECO:0007669"/>
    <property type="project" value="TreeGrafter"/>
</dbReference>
<evidence type="ECO:0000256" key="2">
    <source>
        <dbReference type="ARBA" id="ARBA00022694"/>
    </source>
</evidence>
<dbReference type="NCBIfam" id="TIGR00188">
    <property type="entry name" value="rnpA"/>
    <property type="match status" value="1"/>
</dbReference>
<keyword evidence="6 7" id="KW-0694">RNA-binding</keyword>
<comment type="subunit">
    <text evidence="7">Consists of a catalytic RNA component (M1 or rnpB) and a protein subunit.</text>
</comment>
<dbReference type="RefSeq" id="WP_093244232.1">
    <property type="nucleotide sequence ID" value="NZ_FNQF01000006.1"/>
</dbReference>
<dbReference type="GO" id="GO:0001682">
    <property type="term" value="P:tRNA 5'-leader removal"/>
    <property type="evidence" value="ECO:0007669"/>
    <property type="project" value="UniProtKB-UniRule"/>
</dbReference>
<organism evidence="9 10">
    <name type="scientific">Psychroflexus halocasei</name>
    <dbReference type="NCBI Taxonomy" id="908615"/>
    <lineage>
        <taxon>Bacteria</taxon>
        <taxon>Pseudomonadati</taxon>
        <taxon>Bacteroidota</taxon>
        <taxon>Flavobacteriia</taxon>
        <taxon>Flavobacteriales</taxon>
        <taxon>Flavobacteriaceae</taxon>
        <taxon>Psychroflexus</taxon>
    </lineage>
</organism>
<evidence type="ECO:0000256" key="3">
    <source>
        <dbReference type="ARBA" id="ARBA00022722"/>
    </source>
</evidence>
<dbReference type="InterPro" id="IPR014721">
    <property type="entry name" value="Ribsml_uS5_D2-typ_fold_subgr"/>
</dbReference>
<dbReference type="SUPFAM" id="SSF54211">
    <property type="entry name" value="Ribosomal protein S5 domain 2-like"/>
    <property type="match status" value="1"/>
</dbReference>
<keyword evidence="3 7" id="KW-0540">Nuclease</keyword>
<dbReference type="HAMAP" id="MF_00227">
    <property type="entry name" value="RNase_P"/>
    <property type="match status" value="1"/>
</dbReference>
<proteinExistence type="inferred from homology"/>
<dbReference type="GO" id="GO:0004526">
    <property type="term" value="F:ribonuclease P activity"/>
    <property type="evidence" value="ECO:0007669"/>
    <property type="project" value="UniProtKB-UniRule"/>
</dbReference>
<evidence type="ECO:0000256" key="4">
    <source>
        <dbReference type="ARBA" id="ARBA00022759"/>
    </source>
</evidence>
<dbReference type="Proteomes" id="UP000198820">
    <property type="component" value="Unassembled WGS sequence"/>
</dbReference>
<evidence type="ECO:0000313" key="9">
    <source>
        <dbReference type="EMBL" id="SEA47129.1"/>
    </source>
</evidence>
<dbReference type="InterPro" id="IPR020539">
    <property type="entry name" value="RNase_P_CS"/>
</dbReference>
<protein>
    <recommendedName>
        <fullName evidence="7 8">Ribonuclease P protein component</fullName>
        <shortName evidence="7">RNase P protein</shortName>
        <shortName evidence="7">RNaseP protein</shortName>
        <ecNumber evidence="7 8">3.1.26.5</ecNumber>
    </recommendedName>
    <alternativeName>
        <fullName evidence="7">Protein C5</fullName>
    </alternativeName>
</protein>
<keyword evidence="5 7" id="KW-0378">Hydrolase</keyword>
<dbReference type="EMBL" id="FNQF01000006">
    <property type="protein sequence ID" value="SEA47129.1"/>
    <property type="molecule type" value="Genomic_DNA"/>
</dbReference>
<dbReference type="GO" id="GO:0000049">
    <property type="term" value="F:tRNA binding"/>
    <property type="evidence" value="ECO:0007669"/>
    <property type="project" value="UniProtKB-UniRule"/>
</dbReference>